<comment type="caution">
    <text evidence="1">The sequence shown here is derived from an EMBL/GenBank/DDBJ whole genome shotgun (WGS) entry which is preliminary data.</text>
</comment>
<dbReference type="AlphaFoldDB" id="A0A8J8JUT1"/>
<dbReference type="EMBL" id="WHPF01000007">
    <property type="protein sequence ID" value="NNV55909.1"/>
    <property type="molecule type" value="Genomic_DNA"/>
</dbReference>
<reference evidence="1" key="1">
    <citation type="submission" date="2019-10" db="EMBL/GenBank/DDBJ databases">
        <title>Draft genome sequence of Panacibacter sp. KCS-6.</title>
        <authorList>
            <person name="Yim K.J."/>
        </authorList>
    </citation>
    <scope>NUCLEOTIDE SEQUENCE</scope>
    <source>
        <strain evidence="1">KCS-6</strain>
    </source>
</reference>
<keyword evidence="2" id="KW-1185">Reference proteome</keyword>
<proteinExistence type="predicted"/>
<evidence type="ECO:0000313" key="2">
    <source>
        <dbReference type="Proteomes" id="UP000598971"/>
    </source>
</evidence>
<name>A0A8J8JUT1_9BACT</name>
<dbReference type="Proteomes" id="UP000598971">
    <property type="component" value="Unassembled WGS sequence"/>
</dbReference>
<sequence>MMRNTYLLLIGILGIAFLNSCSKEYSLETGLLQLDAVGSLKDSTGTCLPSQVVGTFYNGVTPGSDTAYVEIQVDVDSIGNYSISTDLQNGFMFADSGYFSSTGINTIRLKPIGTPILQKPTDFIVIFDTSICGFTINVQDSTGTGLGGGGGTIDSTNLSDTAWKFTVGANTYNGPIDTADVRIDTTTSLTYLYLFGTSAATADSVFVAAIILPTGQITTGTYLSSLGSGFYFTDAAGIANGTFIYQADPFTTGFSVSITISSYDTVTNIVTGTFSGTAVDGLGGTANISGGSFKAKVGT</sequence>
<organism evidence="1 2">
    <name type="scientific">Limnovirga soli</name>
    <dbReference type="NCBI Taxonomy" id="2656915"/>
    <lineage>
        <taxon>Bacteria</taxon>
        <taxon>Pseudomonadati</taxon>
        <taxon>Bacteroidota</taxon>
        <taxon>Chitinophagia</taxon>
        <taxon>Chitinophagales</taxon>
        <taxon>Chitinophagaceae</taxon>
        <taxon>Limnovirga</taxon>
    </lineage>
</organism>
<accession>A0A8J8JUT1</accession>
<dbReference type="RefSeq" id="WP_171607853.1">
    <property type="nucleotide sequence ID" value="NZ_WHPF01000007.1"/>
</dbReference>
<evidence type="ECO:0000313" key="1">
    <source>
        <dbReference type="EMBL" id="NNV55909.1"/>
    </source>
</evidence>
<protein>
    <submittedName>
        <fullName evidence="1">Uncharacterized protein</fullName>
    </submittedName>
</protein>
<gene>
    <name evidence="1" type="ORF">GD597_10600</name>
</gene>